<feature type="compositionally biased region" description="Basic and acidic residues" evidence="1">
    <location>
        <begin position="83"/>
        <end position="92"/>
    </location>
</feature>
<evidence type="ECO:0000313" key="3">
    <source>
        <dbReference type="Proteomes" id="UP000000763"/>
    </source>
</evidence>
<evidence type="ECO:0000313" key="2">
    <source>
        <dbReference type="EMBL" id="AAS72347.1"/>
    </source>
</evidence>
<proteinExistence type="predicted"/>
<feature type="region of interest" description="Disordered" evidence="1">
    <location>
        <begin position="1"/>
        <end position="62"/>
    </location>
</feature>
<sequence>MVWGGPRELKDGGGARDWRGGPRRCTGGRGGGGEVEQRRGGMFRGTSEQPNGSGLIQDDANGKNLGKELIGVRKRYRRRFEDGKGWKADGGTRPRGGARRMTPRRRGVGASASGKMRGSAKMGRPGAPLWLLSLAGSHGTRDDDNGGQGGNGVVGRGGETTREMGGARVFIVERGRFGRHGRAGWRLADEQQRQFVGGANTAMAWMQGRGEGGGSDGENQIAGAGGLARAGAVKVGAASWRWRLRLCLRALAAKEWRHGVVAWEGKREERTVERGALPCRFGRRRWERECSASRIWMDAGGAAWARAAELAAGSGAER</sequence>
<gene>
    <name evidence="2" type="primary">OJ1131_E09.6</name>
</gene>
<feature type="compositionally biased region" description="Basic and acidic residues" evidence="1">
    <location>
        <begin position="7"/>
        <end position="20"/>
    </location>
</feature>
<reference evidence="3" key="2">
    <citation type="journal article" date="2008" name="Nucleic Acids Res.">
        <title>The rice annotation project database (RAP-DB): 2008 update.</title>
        <authorList>
            <consortium name="The rice annotation project (RAP)"/>
        </authorList>
    </citation>
    <scope>GENOME REANNOTATION</scope>
    <source>
        <strain evidence="3">cv. Nipponbare</strain>
    </source>
</reference>
<feature type="region of interest" description="Disordered" evidence="1">
    <location>
        <begin position="83"/>
        <end position="160"/>
    </location>
</feature>
<dbReference type="Proteomes" id="UP000000763">
    <property type="component" value="Chromosome 5"/>
</dbReference>
<protein>
    <submittedName>
        <fullName evidence="2">Uncharacterized protein</fullName>
    </submittedName>
</protein>
<feature type="compositionally biased region" description="Gly residues" evidence="1">
    <location>
        <begin position="146"/>
        <end position="158"/>
    </location>
</feature>
<name>Q75K64_ORYSJ</name>
<organism evidence="2 3">
    <name type="scientific">Oryza sativa subsp. japonica</name>
    <name type="common">Rice</name>
    <dbReference type="NCBI Taxonomy" id="39947"/>
    <lineage>
        <taxon>Eukaryota</taxon>
        <taxon>Viridiplantae</taxon>
        <taxon>Streptophyta</taxon>
        <taxon>Embryophyta</taxon>
        <taxon>Tracheophyta</taxon>
        <taxon>Spermatophyta</taxon>
        <taxon>Magnoliopsida</taxon>
        <taxon>Liliopsida</taxon>
        <taxon>Poales</taxon>
        <taxon>Poaceae</taxon>
        <taxon>BOP clade</taxon>
        <taxon>Oryzoideae</taxon>
        <taxon>Oryzeae</taxon>
        <taxon>Oryzinae</taxon>
        <taxon>Oryza</taxon>
        <taxon>Oryza sativa</taxon>
    </lineage>
</organism>
<dbReference type="EMBL" id="AC111015">
    <property type="protein sequence ID" value="AAS72347.1"/>
    <property type="molecule type" value="Genomic_DNA"/>
</dbReference>
<feature type="compositionally biased region" description="Basic residues" evidence="1">
    <location>
        <begin position="96"/>
        <end position="107"/>
    </location>
</feature>
<evidence type="ECO:0000256" key="1">
    <source>
        <dbReference type="SAM" id="MobiDB-lite"/>
    </source>
</evidence>
<accession>Q75K64</accession>
<reference evidence="3" key="1">
    <citation type="journal article" date="2005" name="Nature">
        <title>The map-based sequence of the rice genome.</title>
        <authorList>
            <consortium name="International rice genome sequencing project (IRGSP)"/>
            <person name="Matsumoto T."/>
            <person name="Wu J."/>
            <person name="Kanamori H."/>
            <person name="Katayose Y."/>
            <person name="Fujisawa M."/>
            <person name="Namiki N."/>
            <person name="Mizuno H."/>
            <person name="Yamamoto K."/>
            <person name="Antonio B.A."/>
            <person name="Baba T."/>
            <person name="Sakata K."/>
            <person name="Nagamura Y."/>
            <person name="Aoki H."/>
            <person name="Arikawa K."/>
            <person name="Arita K."/>
            <person name="Bito T."/>
            <person name="Chiden Y."/>
            <person name="Fujitsuka N."/>
            <person name="Fukunaka R."/>
            <person name="Hamada M."/>
            <person name="Harada C."/>
            <person name="Hayashi A."/>
            <person name="Hijishita S."/>
            <person name="Honda M."/>
            <person name="Hosokawa S."/>
            <person name="Ichikawa Y."/>
            <person name="Idonuma A."/>
            <person name="Iijima M."/>
            <person name="Ikeda M."/>
            <person name="Ikeno M."/>
            <person name="Ito K."/>
            <person name="Ito S."/>
            <person name="Ito T."/>
            <person name="Ito Y."/>
            <person name="Ito Y."/>
            <person name="Iwabuchi A."/>
            <person name="Kamiya K."/>
            <person name="Karasawa W."/>
            <person name="Kurita K."/>
            <person name="Katagiri S."/>
            <person name="Kikuta A."/>
            <person name="Kobayashi H."/>
            <person name="Kobayashi N."/>
            <person name="Machita K."/>
            <person name="Maehara T."/>
            <person name="Masukawa M."/>
            <person name="Mizubayashi T."/>
            <person name="Mukai Y."/>
            <person name="Nagasaki H."/>
            <person name="Nagata Y."/>
            <person name="Naito S."/>
            <person name="Nakashima M."/>
            <person name="Nakama Y."/>
            <person name="Nakamichi Y."/>
            <person name="Nakamura M."/>
            <person name="Meguro A."/>
            <person name="Negishi M."/>
            <person name="Ohta I."/>
            <person name="Ohta T."/>
            <person name="Okamoto M."/>
            <person name="Ono N."/>
            <person name="Saji S."/>
            <person name="Sakaguchi M."/>
            <person name="Sakai K."/>
            <person name="Shibata M."/>
            <person name="Shimokawa T."/>
            <person name="Song J."/>
            <person name="Takazaki Y."/>
            <person name="Terasawa K."/>
            <person name="Tsugane M."/>
            <person name="Tsuji K."/>
            <person name="Ueda S."/>
            <person name="Waki K."/>
            <person name="Yamagata H."/>
            <person name="Yamamoto M."/>
            <person name="Yamamoto S."/>
            <person name="Yamane H."/>
            <person name="Yoshiki S."/>
            <person name="Yoshihara R."/>
            <person name="Yukawa K."/>
            <person name="Zhong H."/>
            <person name="Yano M."/>
            <person name="Yuan Q."/>
            <person name="Ouyang S."/>
            <person name="Liu J."/>
            <person name="Jones K.M."/>
            <person name="Gansberger K."/>
            <person name="Moffat K."/>
            <person name="Hill J."/>
            <person name="Bera J."/>
            <person name="Fadrosh D."/>
            <person name="Jin S."/>
            <person name="Johri S."/>
            <person name="Kim M."/>
            <person name="Overton L."/>
            <person name="Reardon M."/>
            <person name="Tsitrin T."/>
            <person name="Vuong H."/>
            <person name="Weaver B."/>
            <person name="Ciecko A."/>
            <person name="Tallon L."/>
            <person name="Jackson J."/>
            <person name="Pai G."/>
            <person name="Aken S.V."/>
            <person name="Utterback T."/>
            <person name="Reidmuller S."/>
            <person name="Feldblyum T."/>
            <person name="Hsiao J."/>
            <person name="Zismann V."/>
            <person name="Iobst S."/>
            <person name="de Vazeille A.R."/>
            <person name="Buell C.R."/>
            <person name="Ying K."/>
            <person name="Li Y."/>
            <person name="Lu T."/>
            <person name="Huang Y."/>
            <person name="Zhao Q."/>
            <person name="Feng Q."/>
            <person name="Zhang L."/>
            <person name="Zhu J."/>
            <person name="Weng Q."/>
            <person name="Mu J."/>
            <person name="Lu Y."/>
            <person name="Fan D."/>
            <person name="Liu Y."/>
            <person name="Guan J."/>
            <person name="Zhang Y."/>
            <person name="Yu S."/>
            <person name="Liu X."/>
            <person name="Zhang Y."/>
            <person name="Hong G."/>
            <person name="Han B."/>
            <person name="Choisne N."/>
            <person name="Demange N."/>
            <person name="Orjeda G."/>
            <person name="Samain S."/>
            <person name="Cattolico L."/>
            <person name="Pelletier E."/>
            <person name="Couloux A."/>
            <person name="Segurens B."/>
            <person name="Wincker P."/>
            <person name="D'Hont A."/>
            <person name="Scarpelli C."/>
            <person name="Weissenbach J."/>
            <person name="Salanoubat M."/>
            <person name="Quetier F."/>
            <person name="Yu Y."/>
            <person name="Kim H.R."/>
            <person name="Rambo T."/>
            <person name="Currie J."/>
            <person name="Collura K."/>
            <person name="Luo M."/>
            <person name="Yang T."/>
            <person name="Ammiraju J.S.S."/>
            <person name="Engler F."/>
            <person name="Soderlund C."/>
            <person name="Wing R.A."/>
            <person name="Palmer L.E."/>
            <person name="de la Bastide M."/>
            <person name="Spiegel L."/>
            <person name="Nascimento L."/>
            <person name="Zutavern T."/>
            <person name="O'Shaughnessy A."/>
            <person name="Dike S."/>
            <person name="Dedhia N."/>
            <person name="Preston R."/>
            <person name="Balija V."/>
            <person name="McCombie W.R."/>
            <person name="Chow T."/>
            <person name="Chen H."/>
            <person name="Chung M."/>
            <person name="Chen C."/>
            <person name="Shaw J."/>
            <person name="Wu H."/>
            <person name="Hsiao K."/>
            <person name="Chao Y."/>
            <person name="Chu M."/>
            <person name="Cheng C."/>
            <person name="Hour A."/>
            <person name="Lee P."/>
            <person name="Lin S."/>
            <person name="Lin Y."/>
            <person name="Liou J."/>
            <person name="Liu S."/>
            <person name="Hsing Y."/>
            <person name="Raghuvanshi S."/>
            <person name="Mohanty A."/>
            <person name="Bharti A.K."/>
            <person name="Gaur A."/>
            <person name="Gupta V."/>
            <person name="Kumar D."/>
            <person name="Ravi V."/>
            <person name="Vij S."/>
            <person name="Kapur A."/>
            <person name="Khurana P."/>
            <person name="Khurana P."/>
            <person name="Khurana J.P."/>
            <person name="Tyagi A.K."/>
            <person name="Gaikwad K."/>
            <person name="Singh A."/>
            <person name="Dalal V."/>
            <person name="Srivastava S."/>
            <person name="Dixit A."/>
            <person name="Pal A.K."/>
            <person name="Ghazi I.A."/>
            <person name="Yadav M."/>
            <person name="Pandit A."/>
            <person name="Bhargava A."/>
            <person name="Sureshbabu K."/>
            <person name="Batra K."/>
            <person name="Sharma T.R."/>
            <person name="Mohapatra T."/>
            <person name="Singh N.K."/>
            <person name="Messing J."/>
            <person name="Nelson A.B."/>
            <person name="Fuks G."/>
            <person name="Kavchok S."/>
            <person name="Keizer G."/>
            <person name="Linton E."/>
            <person name="Llaca V."/>
            <person name="Song R."/>
            <person name="Tanyolac B."/>
            <person name="Young S."/>
            <person name="Ho-Il K."/>
            <person name="Hahn J.H."/>
            <person name="Sangsakoo G."/>
            <person name="Vanavichit A."/>
            <person name="de Mattos Luiz.A.T."/>
            <person name="Zimmer P.D."/>
            <person name="Malone G."/>
            <person name="Dellagostin O."/>
            <person name="de Oliveira A.C."/>
            <person name="Bevan M."/>
            <person name="Bancroft I."/>
            <person name="Minx P."/>
            <person name="Cordum H."/>
            <person name="Wilson R."/>
            <person name="Cheng Z."/>
            <person name="Jin W."/>
            <person name="Jiang J."/>
            <person name="Leong S.A."/>
            <person name="Iwama H."/>
            <person name="Gojobori T."/>
            <person name="Itoh T."/>
            <person name="Niimura Y."/>
            <person name="Fujii Y."/>
            <person name="Habara T."/>
            <person name="Sakai H."/>
            <person name="Sato Y."/>
            <person name="Wilson G."/>
            <person name="Kumar K."/>
            <person name="McCouch S."/>
            <person name="Juretic N."/>
            <person name="Hoen D."/>
            <person name="Wright S."/>
            <person name="Bruskiewich R."/>
            <person name="Bureau T."/>
            <person name="Miyao A."/>
            <person name="Hirochika H."/>
            <person name="Nishikawa T."/>
            <person name="Kadowaki K."/>
            <person name="Sugiura M."/>
            <person name="Burr B."/>
            <person name="Sasaki T."/>
        </authorList>
    </citation>
    <scope>NUCLEOTIDE SEQUENCE [LARGE SCALE GENOMIC DNA]</scope>
    <source>
        <strain evidence="3">cv. Nipponbare</strain>
    </source>
</reference>
<dbReference type="AlphaFoldDB" id="Q75K64"/>